<dbReference type="Pfam" id="PF17675">
    <property type="entry name" value="APG6_N"/>
    <property type="match status" value="1"/>
</dbReference>
<dbReference type="Gene3D" id="1.10.418.40">
    <property type="entry name" value="Autophagy protein 6/Beclin 1"/>
    <property type="match status" value="1"/>
</dbReference>
<dbReference type="Gene3D" id="1.10.880.10">
    <property type="entry name" value="Transcription factor, Skn-1-like, DNA-binding domain"/>
    <property type="match status" value="1"/>
</dbReference>
<protein>
    <recommendedName>
        <fullName evidence="7">BZIP domain-containing protein</fullName>
    </recommendedName>
</protein>
<dbReference type="GO" id="GO:0030674">
    <property type="term" value="F:protein-macromolecule adaptor activity"/>
    <property type="evidence" value="ECO:0007669"/>
    <property type="project" value="TreeGrafter"/>
</dbReference>
<dbReference type="GO" id="GO:0006995">
    <property type="term" value="P:cellular response to nitrogen starvation"/>
    <property type="evidence" value="ECO:0007669"/>
    <property type="project" value="TreeGrafter"/>
</dbReference>
<dbReference type="Pfam" id="PF03131">
    <property type="entry name" value="bZIP_Maf"/>
    <property type="match status" value="1"/>
</dbReference>
<accession>A0A8S1EZC9</accession>
<dbReference type="GO" id="GO:0000045">
    <property type="term" value="P:autophagosome assembly"/>
    <property type="evidence" value="ECO:0007669"/>
    <property type="project" value="TreeGrafter"/>
</dbReference>
<evidence type="ECO:0000256" key="3">
    <source>
        <dbReference type="ARBA" id="ARBA00023125"/>
    </source>
</evidence>
<evidence type="ECO:0000256" key="2">
    <source>
        <dbReference type="ARBA" id="ARBA00023015"/>
    </source>
</evidence>
<organism evidence="8 9">
    <name type="scientific">Caenorhabditis bovis</name>
    <dbReference type="NCBI Taxonomy" id="2654633"/>
    <lineage>
        <taxon>Eukaryota</taxon>
        <taxon>Metazoa</taxon>
        <taxon>Ecdysozoa</taxon>
        <taxon>Nematoda</taxon>
        <taxon>Chromadorea</taxon>
        <taxon>Rhabditida</taxon>
        <taxon>Rhabditina</taxon>
        <taxon>Rhabditomorpha</taxon>
        <taxon>Rhabditoidea</taxon>
        <taxon>Rhabditidae</taxon>
        <taxon>Peloderinae</taxon>
        <taxon>Caenorhabditis</taxon>
    </lineage>
</organism>
<dbReference type="Pfam" id="PF04111">
    <property type="entry name" value="APG6"/>
    <property type="match status" value="1"/>
</dbReference>
<gene>
    <name evidence="8" type="ORF">CBOVIS_LOCUS8768</name>
</gene>
<feature type="region of interest" description="Disordered" evidence="6">
    <location>
        <begin position="485"/>
        <end position="508"/>
    </location>
</feature>
<feature type="region of interest" description="Disordered" evidence="6">
    <location>
        <begin position="755"/>
        <end position="839"/>
    </location>
</feature>
<evidence type="ECO:0000259" key="7">
    <source>
        <dbReference type="PROSITE" id="PS00036"/>
    </source>
</evidence>
<dbReference type="OrthoDB" id="20368at2759"/>
<sequence>MDARSHICLTCQIPLRLDVAYRSGGESSEPDKKNENEIVESMSTQTRNLMKLISDAQTPHDAPVCKECSDSLLKEMDARLAFLDEECLCYKKFCDELKENHSSSNLAEMKTQLQNLQDEELALQAQLAKLAAEEEQADKELQKRRKEYEEANDYSSRLWQKYRDNLSTFLAREDELKKLSSEVCYAEQQQRKLADTNAIDLCFHIWLEDKIGEINGFRLGTLPDVKVDWMEINAAFGQVVLLIEVLYERLGIQHPELVPVSMGSHSVIKMRKNGSDGETFPVYGHGTPCSGSNPLDGGIKKVLKLVEYLQTELKLRNENFKMIYTMGSEGFIDNGVKYKAVMILNSEVRWTRAMAMLLMNLKCASEDIGISPMVSRRNSPSRKRRSLADCAEERTTQPGLKNWLIWLAISTTLFFAAPPPLFEDVDEFVPFFDKMEPNNFVSAPKPFFDRPMGLRWRDDSRMMQEVSNAYVMPVLTEHRSVSPFGGRRFASPSRPTTSSMATTSANNDSPSLEDIDLIDVLWRSDIAIEKGSRHVALADQYECDLQTLTEKSTIMPLNAKENARYEDLSKGYYEDFYTPFANGKVATSAATPTDDIPTDEDLADLLDDVSKEEGQLNQLDANFFADTTRQQPALLQNVSMTDGIVYNQNNITEMNMIRDETTQLDVSANFDTSPTACSTLFNQTDAETRQWIRSSEFAPSDVFPRANYAFVPMQNDSAQQMISNGNVSYDHAYANPDQSRSALRSSPIFDPYHSTRQSFSDCNDSSSTCSRLSSESPKHYSESSTDVPQTLYHGKLIPAQSPPSPTAAAAAASRIPRIPLSGGHRKRGRQSKDEQLASENKLPVTACEIAQMSLSELQRVLKTEQLTEHQKQLIRKIRRRGKNKVAARTCRQRRTDRHDKVFKLNMNMRV</sequence>
<keyword evidence="3" id="KW-0238">DNA-binding</keyword>
<dbReference type="PROSITE" id="PS00036">
    <property type="entry name" value="BZIP_BASIC"/>
    <property type="match status" value="1"/>
</dbReference>
<feature type="compositionally biased region" description="Low complexity" evidence="6">
    <location>
        <begin position="765"/>
        <end position="775"/>
    </location>
</feature>
<dbReference type="EMBL" id="CADEPM010000005">
    <property type="protein sequence ID" value="CAB3406739.1"/>
    <property type="molecule type" value="Genomic_DNA"/>
</dbReference>
<evidence type="ECO:0000256" key="1">
    <source>
        <dbReference type="ARBA" id="ARBA00005965"/>
    </source>
</evidence>
<dbReference type="GO" id="GO:0045324">
    <property type="term" value="P:late endosome to vacuole transport"/>
    <property type="evidence" value="ECO:0007669"/>
    <property type="project" value="TreeGrafter"/>
</dbReference>
<evidence type="ECO:0000313" key="9">
    <source>
        <dbReference type="Proteomes" id="UP000494206"/>
    </source>
</evidence>
<dbReference type="SUPFAM" id="SSF47454">
    <property type="entry name" value="A DNA-binding domain in eukaryotic transcription factors"/>
    <property type="match status" value="1"/>
</dbReference>
<dbReference type="InterPro" id="IPR004826">
    <property type="entry name" value="bZIP_Maf"/>
</dbReference>
<dbReference type="InterPro" id="IPR040455">
    <property type="entry name" value="Atg6_BARA"/>
</dbReference>
<evidence type="ECO:0000313" key="8">
    <source>
        <dbReference type="EMBL" id="CAB3406739.1"/>
    </source>
</evidence>
<dbReference type="PANTHER" id="PTHR12768">
    <property type="entry name" value="BECLIN 1"/>
    <property type="match status" value="1"/>
</dbReference>
<dbReference type="InterPro" id="IPR038274">
    <property type="entry name" value="Atg6/Beclin_C_sf"/>
</dbReference>
<evidence type="ECO:0000256" key="5">
    <source>
        <dbReference type="SAM" id="Coils"/>
    </source>
</evidence>
<feature type="coiled-coil region" evidence="5">
    <location>
        <begin position="99"/>
        <end position="151"/>
    </location>
</feature>
<dbReference type="InterPro" id="IPR004827">
    <property type="entry name" value="bZIP"/>
</dbReference>
<feature type="domain" description="BZIP" evidence="7">
    <location>
        <begin position="878"/>
        <end position="893"/>
    </location>
</feature>
<dbReference type="AlphaFoldDB" id="A0A8S1EZC9"/>
<dbReference type="GO" id="GO:0034271">
    <property type="term" value="C:phosphatidylinositol 3-kinase complex, class III, type I"/>
    <property type="evidence" value="ECO:0007669"/>
    <property type="project" value="TreeGrafter"/>
</dbReference>
<evidence type="ECO:0000256" key="6">
    <source>
        <dbReference type="SAM" id="MobiDB-lite"/>
    </source>
</evidence>
<comment type="caution">
    <text evidence="8">The sequence shown here is derived from an EMBL/GenBank/DDBJ whole genome shotgun (WGS) entry which is preliminary data.</text>
</comment>
<dbReference type="InterPro" id="IPR007243">
    <property type="entry name" value="Atg6/Beclin"/>
</dbReference>
<evidence type="ECO:0000256" key="4">
    <source>
        <dbReference type="ARBA" id="ARBA00023163"/>
    </source>
</evidence>
<dbReference type="GO" id="GO:0043548">
    <property type="term" value="F:phosphatidylinositol 3-kinase binding"/>
    <property type="evidence" value="ECO:0007669"/>
    <property type="project" value="TreeGrafter"/>
</dbReference>
<proteinExistence type="inferred from homology"/>
<dbReference type="InterPro" id="IPR008917">
    <property type="entry name" value="TF_DNA-bd_sf"/>
</dbReference>
<dbReference type="InterPro" id="IPR041691">
    <property type="entry name" value="Atg6/beclin_CC"/>
</dbReference>
<comment type="similarity">
    <text evidence="1">Belongs to the beclin family.</text>
</comment>
<feature type="compositionally biased region" description="Low complexity" evidence="6">
    <location>
        <begin position="806"/>
        <end position="819"/>
    </location>
</feature>
<reference evidence="8 9" key="1">
    <citation type="submission" date="2020-04" db="EMBL/GenBank/DDBJ databases">
        <authorList>
            <person name="Laetsch R D."/>
            <person name="Stevens L."/>
            <person name="Kumar S."/>
            <person name="Blaxter L. M."/>
        </authorList>
    </citation>
    <scope>NUCLEOTIDE SEQUENCE [LARGE SCALE GENOMIC DNA]</scope>
</reference>
<keyword evidence="9" id="KW-1185">Reference proteome</keyword>
<keyword evidence="2" id="KW-0805">Transcription regulation</keyword>
<dbReference type="Proteomes" id="UP000494206">
    <property type="component" value="Unassembled WGS sequence"/>
</dbReference>
<feature type="compositionally biased region" description="Low complexity" evidence="6">
    <location>
        <begin position="490"/>
        <end position="505"/>
    </location>
</feature>
<feature type="compositionally biased region" description="Polar residues" evidence="6">
    <location>
        <begin position="755"/>
        <end position="764"/>
    </location>
</feature>
<keyword evidence="4" id="KW-0804">Transcription</keyword>
<name>A0A8S1EZC9_9PELO</name>
<dbReference type="PANTHER" id="PTHR12768:SF4">
    <property type="entry name" value="BECLIN-1"/>
    <property type="match status" value="1"/>
</dbReference>
<dbReference type="GO" id="GO:0034272">
    <property type="term" value="C:phosphatidylinositol 3-kinase complex, class III, type II"/>
    <property type="evidence" value="ECO:0007669"/>
    <property type="project" value="TreeGrafter"/>
</dbReference>
<dbReference type="GO" id="GO:0000423">
    <property type="term" value="P:mitophagy"/>
    <property type="evidence" value="ECO:0007669"/>
    <property type="project" value="TreeGrafter"/>
</dbReference>
<dbReference type="GO" id="GO:0003677">
    <property type="term" value="F:DNA binding"/>
    <property type="evidence" value="ECO:0007669"/>
    <property type="project" value="UniProtKB-KW"/>
</dbReference>
<dbReference type="GO" id="GO:0000407">
    <property type="term" value="C:phagophore assembly site"/>
    <property type="evidence" value="ECO:0007669"/>
    <property type="project" value="TreeGrafter"/>
</dbReference>
<dbReference type="GO" id="GO:0003700">
    <property type="term" value="F:DNA-binding transcription factor activity"/>
    <property type="evidence" value="ECO:0007669"/>
    <property type="project" value="InterPro"/>
</dbReference>
<keyword evidence="5" id="KW-0175">Coiled coil</keyword>